<dbReference type="PANTHER" id="PTHR32251">
    <property type="entry name" value="3-OXO-5-ALPHA-STEROID 4-DEHYDROGENASE"/>
    <property type="match status" value="1"/>
</dbReference>
<gene>
    <name evidence="2" type="ORF">METZ01_LOCUS174876</name>
</gene>
<keyword evidence="1" id="KW-0812">Transmembrane</keyword>
<accession>A0A382C885</accession>
<dbReference type="InterPro" id="IPR010721">
    <property type="entry name" value="UstE-like"/>
</dbReference>
<dbReference type="Gene3D" id="1.20.120.1630">
    <property type="match status" value="1"/>
</dbReference>
<keyword evidence="1" id="KW-0472">Membrane</keyword>
<evidence type="ECO:0000256" key="1">
    <source>
        <dbReference type="SAM" id="Phobius"/>
    </source>
</evidence>
<evidence type="ECO:0000313" key="2">
    <source>
        <dbReference type="EMBL" id="SVB22022.1"/>
    </source>
</evidence>
<proteinExistence type="predicted"/>
<dbReference type="AlphaFoldDB" id="A0A382C885"/>
<feature type="transmembrane region" description="Helical" evidence="1">
    <location>
        <begin position="247"/>
        <end position="267"/>
    </location>
</feature>
<dbReference type="PANTHER" id="PTHR32251:SF17">
    <property type="entry name" value="STEROID 5-ALPHA REDUCTASE C-TERMINAL DOMAIN-CONTAINING PROTEIN"/>
    <property type="match status" value="1"/>
</dbReference>
<dbReference type="Pfam" id="PF06966">
    <property type="entry name" value="DUF1295"/>
    <property type="match status" value="1"/>
</dbReference>
<sequence length="319" mass="36012">MWRIVYFTPLLPFVAGWLLLLVTEQFFALSLVNGVAQLVLFAFVVCLPTWRTGRMSYVDIGWPWGLTVIGILTWIYGEGDSLRVAIVSIAYIFAGSRMGLGAIKLLISGHLDKELPRYEFQKKRWSKAGKTNTALAMQIEAIMQGVANAAFLAFPAFIIASNPSEEISIFEIIGIVIWLASFIMESVADAQKLKFLRAMKKSGARNTVCNIGLWQYSRHPNYFAEWMVWNALVIASIPSWLQLYPNMSVIIFVLLGVGLLMTSRIMYVTLVTYTGAVPAEYYSVQKRPAYKDYQQTTNMFFPGPTKLNYISFKINSTKD</sequence>
<feature type="transmembrane region" description="Helical" evidence="1">
    <location>
        <begin position="5"/>
        <end position="22"/>
    </location>
</feature>
<feature type="transmembrane region" description="Helical" evidence="1">
    <location>
        <begin position="141"/>
        <end position="161"/>
    </location>
</feature>
<feature type="transmembrane region" description="Helical" evidence="1">
    <location>
        <begin position="57"/>
        <end position="76"/>
    </location>
</feature>
<dbReference type="GO" id="GO:0016020">
    <property type="term" value="C:membrane"/>
    <property type="evidence" value="ECO:0007669"/>
    <property type="project" value="TreeGrafter"/>
</dbReference>
<feature type="transmembrane region" description="Helical" evidence="1">
    <location>
        <begin position="28"/>
        <end position="50"/>
    </location>
</feature>
<feature type="transmembrane region" description="Helical" evidence="1">
    <location>
        <begin position="82"/>
        <end position="107"/>
    </location>
</feature>
<dbReference type="PROSITE" id="PS50244">
    <property type="entry name" value="S5A_REDUCTASE"/>
    <property type="match status" value="1"/>
</dbReference>
<protein>
    <submittedName>
        <fullName evidence="2">Uncharacterized protein</fullName>
    </submittedName>
</protein>
<reference evidence="2" key="1">
    <citation type="submission" date="2018-05" db="EMBL/GenBank/DDBJ databases">
        <authorList>
            <person name="Lanie J.A."/>
            <person name="Ng W.-L."/>
            <person name="Kazmierczak K.M."/>
            <person name="Andrzejewski T.M."/>
            <person name="Davidsen T.M."/>
            <person name="Wayne K.J."/>
            <person name="Tettelin H."/>
            <person name="Glass J.I."/>
            <person name="Rusch D."/>
            <person name="Podicherti R."/>
            <person name="Tsui H.-C.T."/>
            <person name="Winkler M.E."/>
        </authorList>
    </citation>
    <scope>NUCLEOTIDE SEQUENCE</scope>
</reference>
<name>A0A382C885_9ZZZZ</name>
<keyword evidence="1" id="KW-1133">Transmembrane helix</keyword>
<organism evidence="2">
    <name type="scientific">marine metagenome</name>
    <dbReference type="NCBI Taxonomy" id="408172"/>
    <lineage>
        <taxon>unclassified sequences</taxon>
        <taxon>metagenomes</taxon>
        <taxon>ecological metagenomes</taxon>
    </lineage>
</organism>
<feature type="transmembrane region" description="Helical" evidence="1">
    <location>
        <begin position="167"/>
        <end position="188"/>
    </location>
</feature>
<feature type="transmembrane region" description="Helical" evidence="1">
    <location>
        <begin position="222"/>
        <end position="241"/>
    </location>
</feature>
<dbReference type="EMBL" id="UINC01033171">
    <property type="protein sequence ID" value="SVB22022.1"/>
    <property type="molecule type" value="Genomic_DNA"/>
</dbReference>